<keyword evidence="2" id="KW-0167">Capsid protein</keyword>
<dbReference type="PANTHER" id="PTHR39179:SF3">
    <property type="entry name" value="COTS-RELATED PROTEIN"/>
    <property type="match status" value="1"/>
</dbReference>
<dbReference type="Gene3D" id="3.30.200.20">
    <property type="entry name" value="Phosphorylase Kinase, domain 1"/>
    <property type="match status" value="1"/>
</dbReference>
<dbReference type="Proteomes" id="UP000094067">
    <property type="component" value="Unassembled WGS sequence"/>
</dbReference>
<dbReference type="PATRIC" id="fig|1432052.4.peg.1314"/>
<dbReference type="Gene3D" id="3.90.1200.10">
    <property type="match status" value="1"/>
</dbReference>
<evidence type="ECO:0000313" key="2">
    <source>
        <dbReference type="EMBL" id="ODM05282.1"/>
    </source>
</evidence>
<gene>
    <name evidence="2" type="primary">cotI</name>
    <name evidence="2" type="ORF">BEI61_01165</name>
</gene>
<dbReference type="InterPro" id="IPR014255">
    <property type="entry name" value="Spore_coat_CotS"/>
</dbReference>
<evidence type="ECO:0000313" key="3">
    <source>
        <dbReference type="Proteomes" id="UP000094067"/>
    </source>
</evidence>
<evidence type="ECO:0000259" key="1">
    <source>
        <dbReference type="Pfam" id="PF01636"/>
    </source>
</evidence>
<reference evidence="2 3" key="1">
    <citation type="submission" date="2016-07" db="EMBL/GenBank/DDBJ databases">
        <title>Characterization of isolates of Eisenbergiella tayi derived from blood cultures, using whole genome sequencing.</title>
        <authorList>
            <person name="Burdz T."/>
            <person name="Wiebe D."/>
            <person name="Huynh C."/>
            <person name="Bernard K."/>
        </authorList>
    </citation>
    <scope>NUCLEOTIDE SEQUENCE [LARGE SCALE GENOMIC DNA]</scope>
    <source>
        <strain evidence="2 3">NML 110608</strain>
    </source>
</reference>
<dbReference type="AlphaFoldDB" id="A0A1E3A950"/>
<keyword evidence="2" id="KW-0946">Virion</keyword>
<sequence>MNDRAASVFENYEIEILRILKGRGALLGETQEGWLILKEYTGPAARLEIQEKLLEAVKENGFSRVEQLKRNKEGELISYDQDRVPYIVKTYFEGRECNLKDVRECQSAARTLGRLHKAMCQPGIAREYDVPAFCMENEYVKHNRELKKVRRYLREKSQKTEFEIYLLHHYDFFYEMALSAAEELQEYTADFDEEKIREKGNFCHGDFQYHNILFTQGNFSVINFEKYMLDNPVRDLYLFLRKLLEKNSWSVSLGLNIFTAYETERSLTDEDRMQLYYRFAYPEKFWKIVNFYYNNGKAWIPGRNREKLENLLKQEAEKKNFMNNVLK</sequence>
<dbReference type="GO" id="GO:0042601">
    <property type="term" value="C:endospore-forming forespore"/>
    <property type="evidence" value="ECO:0007669"/>
    <property type="project" value="TreeGrafter"/>
</dbReference>
<dbReference type="Pfam" id="PF01636">
    <property type="entry name" value="APH"/>
    <property type="match status" value="1"/>
</dbReference>
<proteinExistence type="predicted"/>
<feature type="domain" description="Aminoglycoside phosphotransferase" evidence="1">
    <location>
        <begin position="29"/>
        <end position="275"/>
    </location>
</feature>
<dbReference type="RefSeq" id="WP_069153329.1">
    <property type="nucleotide sequence ID" value="NZ_MCGH01000002.1"/>
</dbReference>
<dbReference type="InterPro" id="IPR047175">
    <property type="entry name" value="CotS-like"/>
</dbReference>
<dbReference type="InterPro" id="IPR011009">
    <property type="entry name" value="Kinase-like_dom_sf"/>
</dbReference>
<protein>
    <submittedName>
        <fullName evidence="2">Spore coat protein I</fullName>
    </submittedName>
</protein>
<organism evidence="2 3">
    <name type="scientific">Eisenbergiella tayi</name>
    <dbReference type="NCBI Taxonomy" id="1432052"/>
    <lineage>
        <taxon>Bacteria</taxon>
        <taxon>Bacillati</taxon>
        <taxon>Bacillota</taxon>
        <taxon>Clostridia</taxon>
        <taxon>Lachnospirales</taxon>
        <taxon>Lachnospiraceae</taxon>
        <taxon>Eisenbergiella</taxon>
    </lineage>
</organism>
<dbReference type="SUPFAM" id="SSF56112">
    <property type="entry name" value="Protein kinase-like (PK-like)"/>
    <property type="match status" value="1"/>
</dbReference>
<dbReference type="NCBIfam" id="TIGR02906">
    <property type="entry name" value="spore_CotS"/>
    <property type="match status" value="1"/>
</dbReference>
<accession>A0A1E3A950</accession>
<dbReference type="InterPro" id="IPR002575">
    <property type="entry name" value="Aminoglycoside_PTrfase"/>
</dbReference>
<name>A0A1E3A950_9FIRM</name>
<comment type="caution">
    <text evidence="2">The sequence shown here is derived from an EMBL/GenBank/DDBJ whole genome shotgun (WGS) entry which is preliminary data.</text>
</comment>
<dbReference type="PANTHER" id="PTHR39179">
    <property type="entry name" value="SPORE COAT PROTEIN I"/>
    <property type="match status" value="1"/>
</dbReference>
<dbReference type="EMBL" id="MCGH01000002">
    <property type="protein sequence ID" value="ODM05282.1"/>
    <property type="molecule type" value="Genomic_DNA"/>
</dbReference>